<evidence type="ECO:0000313" key="1">
    <source>
        <dbReference type="EMBL" id="KAL3310157.1"/>
    </source>
</evidence>
<keyword evidence="2" id="KW-1185">Reference proteome</keyword>
<comment type="caution">
    <text evidence="1">The sequence shown here is derived from an EMBL/GenBank/DDBJ whole genome shotgun (WGS) entry which is preliminary data.</text>
</comment>
<dbReference type="Gene3D" id="1.10.510.10">
    <property type="entry name" value="Transferase(Phosphotransferase) domain 1"/>
    <property type="match status" value="1"/>
</dbReference>
<protein>
    <submittedName>
        <fullName evidence="1">Uncharacterized protein</fullName>
    </submittedName>
</protein>
<dbReference type="SUPFAM" id="SSF56112">
    <property type="entry name" value="Protein kinase-like (PK-like)"/>
    <property type="match status" value="1"/>
</dbReference>
<evidence type="ECO:0000313" key="2">
    <source>
        <dbReference type="Proteomes" id="UP001626550"/>
    </source>
</evidence>
<dbReference type="Proteomes" id="UP001626550">
    <property type="component" value="Unassembled WGS sequence"/>
</dbReference>
<gene>
    <name evidence="1" type="ORF">Ciccas_011280</name>
</gene>
<name>A0ABD2PRP6_9PLAT</name>
<dbReference type="AlphaFoldDB" id="A0ABD2PRP6"/>
<sequence>MYSKMVLFIPRDADHNIVRQSRHPESDVICEIVNVLGRPSKEIMAVIEKKNIYFFTAINRLKPRPNLSMEKARGIAAPAITQLIERLLVFNYENRISASEALGAECFNQLPRQNLTDSSQVEDEHLNGEYTYEKWVGKYKF</sequence>
<accession>A0ABD2PRP6</accession>
<dbReference type="InterPro" id="IPR011009">
    <property type="entry name" value="Kinase-like_dom_sf"/>
</dbReference>
<reference evidence="1 2" key="1">
    <citation type="submission" date="2024-11" db="EMBL/GenBank/DDBJ databases">
        <title>Adaptive evolution of stress response genes in parasites aligns with host niche diversity.</title>
        <authorList>
            <person name="Hahn C."/>
            <person name="Resl P."/>
        </authorList>
    </citation>
    <scope>NUCLEOTIDE SEQUENCE [LARGE SCALE GENOMIC DNA]</scope>
    <source>
        <strain evidence="1">EGGRZ-B1_66</strain>
        <tissue evidence="1">Body</tissue>
    </source>
</reference>
<dbReference type="Gene3D" id="3.30.200.20">
    <property type="entry name" value="Phosphorylase Kinase, domain 1"/>
    <property type="match status" value="1"/>
</dbReference>
<organism evidence="1 2">
    <name type="scientific">Cichlidogyrus casuarinus</name>
    <dbReference type="NCBI Taxonomy" id="1844966"/>
    <lineage>
        <taxon>Eukaryota</taxon>
        <taxon>Metazoa</taxon>
        <taxon>Spiralia</taxon>
        <taxon>Lophotrochozoa</taxon>
        <taxon>Platyhelminthes</taxon>
        <taxon>Monogenea</taxon>
        <taxon>Monopisthocotylea</taxon>
        <taxon>Dactylogyridea</taxon>
        <taxon>Ancyrocephalidae</taxon>
        <taxon>Cichlidogyrus</taxon>
    </lineage>
</organism>
<proteinExistence type="predicted"/>
<dbReference type="EMBL" id="JBJKFK010003187">
    <property type="protein sequence ID" value="KAL3310157.1"/>
    <property type="molecule type" value="Genomic_DNA"/>
</dbReference>